<dbReference type="EMBL" id="JAXOJX010000191">
    <property type="protein sequence ID" value="MDZ5461787.1"/>
    <property type="molecule type" value="Genomic_DNA"/>
</dbReference>
<dbReference type="Pfam" id="PF01244">
    <property type="entry name" value="Peptidase_M19"/>
    <property type="match status" value="1"/>
</dbReference>
<keyword evidence="2" id="KW-1185">Reference proteome</keyword>
<dbReference type="InterPro" id="IPR032466">
    <property type="entry name" value="Metal_Hydrolase"/>
</dbReference>
<dbReference type="Gene3D" id="3.20.20.140">
    <property type="entry name" value="Metal-dependent hydrolases"/>
    <property type="match status" value="1"/>
</dbReference>
<keyword evidence="1" id="KW-0224">Dipeptidase</keyword>
<keyword evidence="1" id="KW-0378">Hydrolase</keyword>
<dbReference type="Proteomes" id="UP001293718">
    <property type="component" value="Unassembled WGS sequence"/>
</dbReference>
<comment type="caution">
    <text evidence="1">The sequence shown here is derived from an EMBL/GenBank/DDBJ whole genome shotgun (WGS) entry which is preliminary data.</text>
</comment>
<evidence type="ECO:0000313" key="1">
    <source>
        <dbReference type="EMBL" id="MDZ5461787.1"/>
    </source>
</evidence>
<organism evidence="1 2">
    <name type="scientific">Azohydromonas lata</name>
    <dbReference type="NCBI Taxonomy" id="45677"/>
    <lineage>
        <taxon>Bacteria</taxon>
        <taxon>Pseudomonadati</taxon>
        <taxon>Pseudomonadota</taxon>
        <taxon>Betaproteobacteria</taxon>
        <taxon>Burkholderiales</taxon>
        <taxon>Sphaerotilaceae</taxon>
        <taxon>Azohydromonas</taxon>
    </lineage>
</organism>
<gene>
    <name evidence="1" type="ORF">SM757_34965</name>
</gene>
<dbReference type="GO" id="GO:0016805">
    <property type="term" value="F:dipeptidase activity"/>
    <property type="evidence" value="ECO:0007669"/>
    <property type="project" value="UniProtKB-KW"/>
</dbReference>
<proteinExistence type="predicted"/>
<sequence>VGTDHTQGYGQDFFDHITHDKGRGRRLTNFGTVLNPVGIRTIGEMPNLTSAMVHAGWSTRKIEKVIGGNWMRVFKEVWGA</sequence>
<protein>
    <submittedName>
        <fullName evidence="1">Membrane dipeptidase</fullName>
        <ecNumber evidence="1">3.4.13.-</ecNumber>
    </submittedName>
</protein>
<evidence type="ECO:0000313" key="2">
    <source>
        <dbReference type="Proteomes" id="UP001293718"/>
    </source>
</evidence>
<feature type="non-terminal residue" evidence="1">
    <location>
        <position position="1"/>
    </location>
</feature>
<reference evidence="1 2" key="1">
    <citation type="submission" date="2023-11" db="EMBL/GenBank/DDBJ databases">
        <title>Draft genome of Azohydromonas lata strain H1 (DSM1123), a polyhydroxyalkanoate producer.</title>
        <authorList>
            <person name="Traversa D."/>
            <person name="D'Addabbo P."/>
            <person name="Pazzani C."/>
            <person name="Manzari C."/>
            <person name="Chiara M."/>
            <person name="Scrascia M."/>
        </authorList>
    </citation>
    <scope>NUCLEOTIDE SEQUENCE [LARGE SCALE GENOMIC DNA]</scope>
    <source>
        <strain evidence="1 2">H1</strain>
    </source>
</reference>
<name>A0ABU5ISA0_9BURK</name>
<accession>A0ABU5ISA0</accession>
<keyword evidence="1" id="KW-0645">Protease</keyword>
<dbReference type="RefSeq" id="WP_322468862.1">
    <property type="nucleotide sequence ID" value="NZ_JAXOJX010000191.1"/>
</dbReference>
<dbReference type="SUPFAM" id="SSF51556">
    <property type="entry name" value="Metallo-dependent hydrolases"/>
    <property type="match status" value="1"/>
</dbReference>
<dbReference type="InterPro" id="IPR008257">
    <property type="entry name" value="Pept_M19"/>
</dbReference>
<dbReference type="EC" id="3.4.13.-" evidence="1"/>